<evidence type="ECO:0000313" key="3">
    <source>
        <dbReference type="Proteomes" id="UP000326396"/>
    </source>
</evidence>
<organism evidence="2 3">
    <name type="scientific">Mikania micrantha</name>
    <name type="common">bitter vine</name>
    <dbReference type="NCBI Taxonomy" id="192012"/>
    <lineage>
        <taxon>Eukaryota</taxon>
        <taxon>Viridiplantae</taxon>
        <taxon>Streptophyta</taxon>
        <taxon>Embryophyta</taxon>
        <taxon>Tracheophyta</taxon>
        <taxon>Spermatophyta</taxon>
        <taxon>Magnoliopsida</taxon>
        <taxon>eudicotyledons</taxon>
        <taxon>Gunneridae</taxon>
        <taxon>Pentapetalae</taxon>
        <taxon>asterids</taxon>
        <taxon>campanulids</taxon>
        <taxon>Asterales</taxon>
        <taxon>Asteraceae</taxon>
        <taxon>Asteroideae</taxon>
        <taxon>Heliantheae alliance</taxon>
        <taxon>Eupatorieae</taxon>
        <taxon>Mikania</taxon>
    </lineage>
</organism>
<reference evidence="2 3" key="1">
    <citation type="submission" date="2019-05" db="EMBL/GenBank/DDBJ databases">
        <title>Mikania micrantha, genome provides insights into the molecular mechanism of rapid growth.</title>
        <authorList>
            <person name="Liu B."/>
        </authorList>
    </citation>
    <scope>NUCLEOTIDE SEQUENCE [LARGE SCALE GENOMIC DNA]</scope>
    <source>
        <strain evidence="2">NLD-2019</strain>
        <tissue evidence="2">Leaf</tissue>
    </source>
</reference>
<accession>A0A5N6MR75</accession>
<feature type="region of interest" description="Disordered" evidence="1">
    <location>
        <begin position="29"/>
        <end position="66"/>
    </location>
</feature>
<evidence type="ECO:0000256" key="1">
    <source>
        <dbReference type="SAM" id="MobiDB-lite"/>
    </source>
</evidence>
<feature type="compositionally biased region" description="Basic and acidic residues" evidence="1">
    <location>
        <begin position="39"/>
        <end position="66"/>
    </location>
</feature>
<name>A0A5N6MR75_9ASTR</name>
<protein>
    <submittedName>
        <fullName evidence="2">Uncharacterized protein</fullName>
    </submittedName>
</protein>
<feature type="compositionally biased region" description="Basic residues" evidence="1">
    <location>
        <begin position="29"/>
        <end position="38"/>
    </location>
</feature>
<sequence length="66" mass="7519">MRPSPEITVPVLEGKTDAKTEAVIDRTACKKGRRKKGGMKQERDRIPSLNQRIDDSREDREQEAPV</sequence>
<dbReference type="EMBL" id="SZYD01000015">
    <property type="protein sequence ID" value="KAD3641794.1"/>
    <property type="molecule type" value="Genomic_DNA"/>
</dbReference>
<keyword evidence="3" id="KW-1185">Reference proteome</keyword>
<dbReference type="Proteomes" id="UP000326396">
    <property type="component" value="Linkage Group LG5"/>
</dbReference>
<dbReference type="AlphaFoldDB" id="A0A5N6MR75"/>
<proteinExistence type="predicted"/>
<evidence type="ECO:0000313" key="2">
    <source>
        <dbReference type="EMBL" id="KAD3641794.1"/>
    </source>
</evidence>
<comment type="caution">
    <text evidence="2">The sequence shown here is derived from an EMBL/GenBank/DDBJ whole genome shotgun (WGS) entry which is preliminary data.</text>
</comment>
<gene>
    <name evidence="2" type="ORF">E3N88_31018</name>
</gene>